<accession>A0AAD6UGK5</accession>
<feature type="region of interest" description="Disordered" evidence="1">
    <location>
        <begin position="148"/>
        <end position="203"/>
    </location>
</feature>
<gene>
    <name evidence="2" type="ORF">B0H15DRAFT_827439</name>
</gene>
<dbReference type="Proteomes" id="UP001222325">
    <property type="component" value="Unassembled WGS sequence"/>
</dbReference>
<dbReference type="GO" id="GO:0046982">
    <property type="term" value="F:protein heterodimerization activity"/>
    <property type="evidence" value="ECO:0007669"/>
    <property type="project" value="InterPro"/>
</dbReference>
<organism evidence="2 3">
    <name type="scientific">Mycena belliarum</name>
    <dbReference type="NCBI Taxonomy" id="1033014"/>
    <lineage>
        <taxon>Eukaryota</taxon>
        <taxon>Fungi</taxon>
        <taxon>Dikarya</taxon>
        <taxon>Basidiomycota</taxon>
        <taxon>Agaricomycotina</taxon>
        <taxon>Agaricomycetes</taxon>
        <taxon>Agaricomycetidae</taxon>
        <taxon>Agaricales</taxon>
        <taxon>Marasmiineae</taxon>
        <taxon>Mycenaceae</taxon>
        <taxon>Mycena</taxon>
    </lineage>
</organism>
<dbReference type="SUPFAM" id="SSF47113">
    <property type="entry name" value="Histone-fold"/>
    <property type="match status" value="1"/>
</dbReference>
<keyword evidence="3" id="KW-1185">Reference proteome</keyword>
<dbReference type="InterPro" id="IPR009072">
    <property type="entry name" value="Histone-fold"/>
</dbReference>
<dbReference type="EMBL" id="JARJCN010000012">
    <property type="protein sequence ID" value="KAJ7095877.1"/>
    <property type="molecule type" value="Genomic_DNA"/>
</dbReference>
<dbReference type="AlphaFoldDB" id="A0AAD6UGK5"/>
<feature type="compositionally biased region" description="Polar residues" evidence="1">
    <location>
        <begin position="339"/>
        <end position="351"/>
    </location>
</feature>
<name>A0AAD6UGK5_9AGAR</name>
<evidence type="ECO:0000313" key="2">
    <source>
        <dbReference type="EMBL" id="KAJ7095877.1"/>
    </source>
</evidence>
<feature type="compositionally biased region" description="Polar residues" evidence="1">
    <location>
        <begin position="293"/>
        <end position="329"/>
    </location>
</feature>
<evidence type="ECO:0000313" key="3">
    <source>
        <dbReference type="Proteomes" id="UP001222325"/>
    </source>
</evidence>
<comment type="caution">
    <text evidence="2">The sequence shown here is derived from an EMBL/GenBank/DDBJ whole genome shotgun (WGS) entry which is preliminary data.</text>
</comment>
<dbReference type="Gene3D" id="1.10.20.10">
    <property type="entry name" value="Histone, subunit A"/>
    <property type="match status" value="1"/>
</dbReference>
<feature type="compositionally biased region" description="Low complexity" evidence="1">
    <location>
        <begin position="157"/>
        <end position="173"/>
    </location>
</feature>
<feature type="region of interest" description="Disordered" evidence="1">
    <location>
        <begin position="1"/>
        <end position="46"/>
    </location>
</feature>
<reference evidence="2" key="1">
    <citation type="submission" date="2023-03" db="EMBL/GenBank/DDBJ databases">
        <title>Massive genome expansion in bonnet fungi (Mycena s.s.) driven by repeated elements and novel gene families across ecological guilds.</title>
        <authorList>
            <consortium name="Lawrence Berkeley National Laboratory"/>
            <person name="Harder C.B."/>
            <person name="Miyauchi S."/>
            <person name="Viragh M."/>
            <person name="Kuo A."/>
            <person name="Thoen E."/>
            <person name="Andreopoulos B."/>
            <person name="Lu D."/>
            <person name="Skrede I."/>
            <person name="Drula E."/>
            <person name="Henrissat B."/>
            <person name="Morin E."/>
            <person name="Kohler A."/>
            <person name="Barry K."/>
            <person name="LaButti K."/>
            <person name="Morin E."/>
            <person name="Salamov A."/>
            <person name="Lipzen A."/>
            <person name="Mereny Z."/>
            <person name="Hegedus B."/>
            <person name="Baldrian P."/>
            <person name="Stursova M."/>
            <person name="Weitz H."/>
            <person name="Taylor A."/>
            <person name="Grigoriev I.V."/>
            <person name="Nagy L.G."/>
            <person name="Martin F."/>
            <person name="Kauserud H."/>
        </authorList>
    </citation>
    <scope>NUCLEOTIDE SEQUENCE</scope>
    <source>
        <strain evidence="2">CBHHK173m</strain>
    </source>
</reference>
<protein>
    <recommendedName>
        <fullName evidence="4">Transcription factor CBF/NF-Y/archaeal histone domain-containing protein</fullName>
    </recommendedName>
</protein>
<proteinExistence type="predicted"/>
<sequence>MDTESVAPSVVSDDQPVREQGPQQAQEWDELSSGMDEDPVERIPGESLLPSLRLESIIQAEGVMGSLALSKEGLFVLSVAAEEFIKRLAQGGHRQASVERRTSVNYRDMAATTQQYQEFMFLQEYIPSPVPLSEALKLRELKEKQMIEDDPALTAPTSYTSTIGYTSSASTSKPKPKNRVINGKDKPYRGGSSSRSESRAHSQVQWDYEDILASNGHHHQPPSTRGGLSSGWTRWPNGQTFMADPLLAAAAKHNGLASLTQLRQPMPAANGHTTTPPPPRPESSPARLHPNYWQHSASSWTKATESSGLPQPGSISNGDATPVPSQLNLKTAMAPEPGTTASTDRPTSVDESNLPIPTLGGPSGPPSLAAQNPGRTIYSQKKPLQ</sequence>
<evidence type="ECO:0000256" key="1">
    <source>
        <dbReference type="SAM" id="MobiDB-lite"/>
    </source>
</evidence>
<feature type="compositionally biased region" description="Acidic residues" evidence="1">
    <location>
        <begin position="27"/>
        <end position="39"/>
    </location>
</feature>
<feature type="compositionally biased region" description="Polar residues" evidence="1">
    <location>
        <begin position="369"/>
        <end position="379"/>
    </location>
</feature>
<evidence type="ECO:0008006" key="4">
    <source>
        <dbReference type="Google" id="ProtNLM"/>
    </source>
</evidence>
<feature type="region of interest" description="Disordered" evidence="1">
    <location>
        <begin position="266"/>
        <end position="385"/>
    </location>
</feature>